<keyword evidence="7" id="KW-0175">Coiled coil</keyword>
<dbReference type="EMBL" id="KN847538">
    <property type="protein sequence ID" value="KIW05399.1"/>
    <property type="molecule type" value="Genomic_DNA"/>
</dbReference>
<dbReference type="Gene3D" id="1.10.287.660">
    <property type="entry name" value="Helix hairpin bin"/>
    <property type="match status" value="1"/>
</dbReference>
<evidence type="ECO:0000256" key="11">
    <source>
        <dbReference type="SAM" id="SignalP"/>
    </source>
</evidence>
<dbReference type="InterPro" id="IPR028945">
    <property type="entry name" value="Get1"/>
</dbReference>
<evidence type="ECO:0000256" key="7">
    <source>
        <dbReference type="ARBA" id="ARBA00023054"/>
    </source>
</evidence>
<keyword evidence="3 9" id="KW-0813">Transport</keyword>
<dbReference type="VEuPathDB" id="FungiDB:PV09_03913"/>
<keyword evidence="6 9" id="KW-1133">Transmembrane helix</keyword>
<dbReference type="InterPro" id="IPR029012">
    <property type="entry name" value="Helix_hairpin_bin_sf"/>
</dbReference>
<feature type="signal peptide" evidence="11">
    <location>
        <begin position="1"/>
        <end position="20"/>
    </location>
</feature>
<sequence length="207" mass="23256">MPSLLLVVFVLQLIVHIVNSVGAAAVNELLWTLYNKLPISSTSSTVAKATALRREVIRLKRELNATSAQDDFAKWAKLRRQFDKATADHDKLAQSLQSTRSAFDSRVGTARWLLTSVLRLFLQYWYARTAMFWIPKGWVPYYAEWILSWPRAPIGSVSIQMWFIACGSVISIVGEAVGAAFALLMEALQKNRLQRAKAKVAAEKKTT</sequence>
<comment type="similarity">
    <text evidence="2 9">Belongs to the WRB/GET1 family.</text>
</comment>
<dbReference type="FunFam" id="1.10.287.660:FF:000006">
    <property type="entry name" value="Protein GET1"/>
    <property type="match status" value="1"/>
</dbReference>
<dbReference type="EMBL" id="KN847538">
    <property type="protein sequence ID" value="KIW05400.1"/>
    <property type="molecule type" value="Genomic_DNA"/>
</dbReference>
<dbReference type="HAMAP" id="MF_03113">
    <property type="entry name" value="Get1"/>
    <property type="match status" value="1"/>
</dbReference>
<evidence type="ECO:0000256" key="6">
    <source>
        <dbReference type="ARBA" id="ARBA00022989"/>
    </source>
</evidence>
<feature type="chain" id="PRO_5007395180" evidence="11">
    <location>
        <begin position="21"/>
        <end position="207"/>
    </location>
</feature>
<evidence type="ECO:0000256" key="1">
    <source>
        <dbReference type="ARBA" id="ARBA00004477"/>
    </source>
</evidence>
<dbReference type="InterPro" id="IPR027538">
    <property type="entry name" value="Get1_fungi"/>
</dbReference>
<comment type="caution">
    <text evidence="9">Lacks conserved residue(s) required for the propagation of feature annotation.</text>
</comment>
<dbReference type="GO" id="GO:0071816">
    <property type="term" value="P:tail-anchored membrane protein insertion into ER membrane"/>
    <property type="evidence" value="ECO:0007669"/>
    <property type="project" value="InterPro"/>
</dbReference>
<evidence type="ECO:0000313" key="12">
    <source>
        <dbReference type="EMBL" id="KIW05400.1"/>
    </source>
</evidence>
<keyword evidence="4 9" id="KW-0812">Transmembrane</keyword>
<keyword evidence="13" id="KW-1185">Reference proteome</keyword>
<dbReference type="STRING" id="253628.A0A0D2AFX2"/>
<dbReference type="RefSeq" id="XP_016215269.1">
    <property type="nucleotide sequence ID" value="XM_016357180.1"/>
</dbReference>
<dbReference type="GO" id="GO:0005789">
    <property type="term" value="C:endoplasmic reticulum membrane"/>
    <property type="evidence" value="ECO:0007669"/>
    <property type="project" value="UniProtKB-SubCell"/>
</dbReference>
<evidence type="ECO:0000256" key="3">
    <source>
        <dbReference type="ARBA" id="ARBA00022448"/>
    </source>
</evidence>
<protein>
    <submittedName>
        <fullName evidence="12">Uncharacterized protein</fullName>
    </submittedName>
</protein>
<dbReference type="GO" id="GO:0043529">
    <property type="term" value="C:GET complex"/>
    <property type="evidence" value="ECO:0007669"/>
    <property type="project" value="InterPro"/>
</dbReference>
<evidence type="ECO:0000256" key="10">
    <source>
        <dbReference type="SAM" id="Phobius"/>
    </source>
</evidence>
<dbReference type="AlphaFoldDB" id="A0A0D2AFX2"/>
<feature type="transmembrane region" description="Helical" evidence="10">
    <location>
        <begin position="161"/>
        <end position="185"/>
    </location>
</feature>
<dbReference type="RefSeq" id="XP_016215268.1">
    <property type="nucleotide sequence ID" value="XM_016357179.1"/>
</dbReference>
<dbReference type="PANTHER" id="PTHR42650">
    <property type="entry name" value="TAIL-ANCHORED PROTEIN INSERTION RECEPTOR WRB"/>
    <property type="match status" value="1"/>
</dbReference>
<organism evidence="12 13">
    <name type="scientific">Verruconis gallopava</name>
    <dbReference type="NCBI Taxonomy" id="253628"/>
    <lineage>
        <taxon>Eukaryota</taxon>
        <taxon>Fungi</taxon>
        <taxon>Dikarya</taxon>
        <taxon>Ascomycota</taxon>
        <taxon>Pezizomycotina</taxon>
        <taxon>Dothideomycetes</taxon>
        <taxon>Pleosporomycetidae</taxon>
        <taxon>Venturiales</taxon>
        <taxon>Sympoventuriaceae</taxon>
        <taxon>Verruconis</taxon>
    </lineage>
</organism>
<name>A0A0D2AFX2_9PEZI</name>
<comment type="subcellular location">
    <subcellularLocation>
        <location evidence="1">Endoplasmic reticulum membrane</location>
        <topology evidence="1">Multi-pass membrane protein</topology>
    </subcellularLocation>
</comment>
<dbReference type="Proteomes" id="UP000053259">
    <property type="component" value="Unassembled WGS sequence"/>
</dbReference>
<dbReference type="GO" id="GO:0043495">
    <property type="term" value="F:protein-membrane adaptor activity"/>
    <property type="evidence" value="ECO:0007669"/>
    <property type="project" value="TreeGrafter"/>
</dbReference>
<evidence type="ECO:0000256" key="5">
    <source>
        <dbReference type="ARBA" id="ARBA00022824"/>
    </source>
</evidence>
<gene>
    <name evidence="9" type="primary">GET1</name>
    <name evidence="12" type="ORF">PV09_03913</name>
</gene>
<dbReference type="PANTHER" id="PTHR42650:SF1">
    <property type="entry name" value="GUIDED ENTRY OF TAIL-ANCHORED PROTEINS FACTOR 1"/>
    <property type="match status" value="1"/>
</dbReference>
<evidence type="ECO:0000256" key="8">
    <source>
        <dbReference type="ARBA" id="ARBA00023136"/>
    </source>
</evidence>
<feature type="topological domain" description="Lumenal" evidence="9">
    <location>
        <begin position="1"/>
        <end position="4"/>
    </location>
</feature>
<feature type="topological domain" description="Cytoplasmic" evidence="9">
    <location>
        <begin position="174"/>
        <end position="207"/>
    </location>
</feature>
<dbReference type="HOGENOM" id="CLU_089418_1_0_1"/>
<evidence type="ECO:0000313" key="13">
    <source>
        <dbReference type="Proteomes" id="UP000053259"/>
    </source>
</evidence>
<evidence type="ECO:0000256" key="9">
    <source>
        <dbReference type="HAMAP-Rule" id="MF_03113"/>
    </source>
</evidence>
<dbReference type="OrthoDB" id="69461at2759"/>
<proteinExistence type="inferred from homology"/>
<keyword evidence="5 9" id="KW-0256">Endoplasmic reticulum</keyword>
<dbReference type="Pfam" id="PF04420">
    <property type="entry name" value="CHD5"/>
    <property type="match status" value="1"/>
</dbReference>
<keyword evidence="8 9" id="KW-0472">Membrane</keyword>
<accession>A0A0D2AFX2</accession>
<reference evidence="12 13" key="1">
    <citation type="submission" date="2015-01" db="EMBL/GenBank/DDBJ databases">
        <title>The Genome Sequence of Ochroconis gallopava CBS43764.</title>
        <authorList>
            <consortium name="The Broad Institute Genomics Platform"/>
            <person name="Cuomo C."/>
            <person name="de Hoog S."/>
            <person name="Gorbushina A."/>
            <person name="Stielow B."/>
            <person name="Teixiera M."/>
            <person name="Abouelleil A."/>
            <person name="Chapman S.B."/>
            <person name="Priest M."/>
            <person name="Young S.K."/>
            <person name="Wortman J."/>
            <person name="Nusbaum C."/>
            <person name="Birren B."/>
        </authorList>
    </citation>
    <scope>NUCLEOTIDE SEQUENCE [LARGE SCALE GENOMIC DNA]</scope>
    <source>
        <strain evidence="12 13">CBS 43764</strain>
    </source>
</reference>
<evidence type="ECO:0000256" key="4">
    <source>
        <dbReference type="ARBA" id="ARBA00022692"/>
    </source>
</evidence>
<keyword evidence="11" id="KW-0732">Signal</keyword>
<dbReference type="GeneID" id="27311886"/>
<evidence type="ECO:0000256" key="2">
    <source>
        <dbReference type="ARBA" id="ARBA00010799"/>
    </source>
</evidence>